<evidence type="ECO:0000256" key="3">
    <source>
        <dbReference type="ARBA" id="ARBA00022692"/>
    </source>
</evidence>
<keyword evidence="2" id="KW-1003">Cell membrane</keyword>
<comment type="subcellular location">
    <subcellularLocation>
        <location evidence="1">Cell membrane</location>
        <topology evidence="1">Multi-pass membrane protein</topology>
    </subcellularLocation>
</comment>
<keyword evidence="3 6" id="KW-0812">Transmembrane</keyword>
<comment type="caution">
    <text evidence="8">The sequence shown here is derived from an EMBL/GenBank/DDBJ whole genome shotgun (WGS) entry which is preliminary data.</text>
</comment>
<sequence>MYRKLRHSLQWKLMFMITAIITIVITVIGSISYDRSIKAIDSDVVRFSNQILTQANFNLSRYMDDNEHFFQRVGTSSDFRDWSSVSNGSAYSIYKNYKSIESNFIDPYIAYHREMLAIVFYSSNGYQNIYRNPENTDYMLKTDYNMKDEMWFGKLPFSGEATRLVKVSASYVDRRGFPANIPVLTYMQKFSFGNQTGYLQFDISLLSTQAILDAIKLGATGSTFIVDGNGTVITAHDQNKVGTVVERDLQNILTQNDSGSYYDKKTKQMIVYQIIPRNGWRIVSLIPWNPQIGKTEMTSHIIYP</sequence>
<protein>
    <recommendedName>
        <fullName evidence="7">Cache domain-containing protein</fullName>
    </recommendedName>
</protein>
<dbReference type="Gene3D" id="3.30.450.20">
    <property type="entry name" value="PAS domain"/>
    <property type="match status" value="1"/>
</dbReference>
<dbReference type="Pfam" id="PF02743">
    <property type="entry name" value="dCache_1"/>
    <property type="match status" value="1"/>
</dbReference>
<evidence type="ECO:0000256" key="4">
    <source>
        <dbReference type="ARBA" id="ARBA00022989"/>
    </source>
</evidence>
<accession>A0ABX1Z061</accession>
<dbReference type="CDD" id="cd12912">
    <property type="entry name" value="PDC2_MCP_like"/>
    <property type="match status" value="1"/>
</dbReference>
<reference evidence="8 9" key="1">
    <citation type="submission" date="2019-10" db="EMBL/GenBank/DDBJ databases">
        <title>Description of Paenibacillus choica sp. nov.</title>
        <authorList>
            <person name="Carlier A."/>
            <person name="Qi S."/>
        </authorList>
    </citation>
    <scope>NUCLEOTIDE SEQUENCE [LARGE SCALE GENOMIC DNA]</scope>
    <source>
        <strain evidence="8 9">LMG 31460</strain>
    </source>
</reference>
<name>A0ABX1Z061_9BACL</name>
<evidence type="ECO:0000313" key="9">
    <source>
        <dbReference type="Proteomes" id="UP000658690"/>
    </source>
</evidence>
<organism evidence="8 9">
    <name type="scientific">Paenibacillus germinis</name>
    <dbReference type="NCBI Taxonomy" id="2654979"/>
    <lineage>
        <taxon>Bacteria</taxon>
        <taxon>Bacillati</taxon>
        <taxon>Bacillota</taxon>
        <taxon>Bacilli</taxon>
        <taxon>Bacillales</taxon>
        <taxon>Paenibacillaceae</taxon>
        <taxon>Paenibacillus</taxon>
    </lineage>
</organism>
<dbReference type="EMBL" id="WHOC01000028">
    <property type="protein sequence ID" value="NOU85411.1"/>
    <property type="molecule type" value="Genomic_DNA"/>
</dbReference>
<dbReference type="RefSeq" id="WP_171688725.1">
    <property type="nucleotide sequence ID" value="NZ_WHOC01000028.1"/>
</dbReference>
<evidence type="ECO:0000256" key="6">
    <source>
        <dbReference type="SAM" id="Phobius"/>
    </source>
</evidence>
<feature type="transmembrane region" description="Helical" evidence="6">
    <location>
        <begin position="12"/>
        <end position="33"/>
    </location>
</feature>
<keyword evidence="9" id="KW-1185">Reference proteome</keyword>
<keyword evidence="5 6" id="KW-0472">Membrane</keyword>
<evidence type="ECO:0000256" key="1">
    <source>
        <dbReference type="ARBA" id="ARBA00004651"/>
    </source>
</evidence>
<keyword evidence="4 6" id="KW-1133">Transmembrane helix</keyword>
<proteinExistence type="predicted"/>
<dbReference type="InterPro" id="IPR033479">
    <property type="entry name" value="dCache_1"/>
</dbReference>
<gene>
    <name evidence="8" type="ORF">GC102_06400</name>
</gene>
<dbReference type="Proteomes" id="UP000658690">
    <property type="component" value="Unassembled WGS sequence"/>
</dbReference>
<evidence type="ECO:0000256" key="2">
    <source>
        <dbReference type="ARBA" id="ARBA00022475"/>
    </source>
</evidence>
<feature type="domain" description="Cache" evidence="7">
    <location>
        <begin position="50"/>
        <end position="284"/>
    </location>
</feature>
<evidence type="ECO:0000256" key="5">
    <source>
        <dbReference type="ARBA" id="ARBA00023136"/>
    </source>
</evidence>
<evidence type="ECO:0000313" key="8">
    <source>
        <dbReference type="EMBL" id="NOU85411.1"/>
    </source>
</evidence>
<evidence type="ECO:0000259" key="7">
    <source>
        <dbReference type="Pfam" id="PF02743"/>
    </source>
</evidence>